<dbReference type="Proteomes" id="UP000199636">
    <property type="component" value="Unassembled WGS sequence"/>
</dbReference>
<feature type="transmembrane region" description="Helical" evidence="5">
    <location>
        <begin position="93"/>
        <end position="112"/>
    </location>
</feature>
<dbReference type="SUPFAM" id="SSF103481">
    <property type="entry name" value="Multidrug resistance efflux transporter EmrE"/>
    <property type="match status" value="2"/>
</dbReference>
<feature type="transmembrane region" description="Helical" evidence="5">
    <location>
        <begin position="147"/>
        <end position="168"/>
    </location>
</feature>
<evidence type="ECO:0000313" key="8">
    <source>
        <dbReference type="Proteomes" id="UP000199636"/>
    </source>
</evidence>
<dbReference type="InterPro" id="IPR000620">
    <property type="entry name" value="EamA_dom"/>
</dbReference>
<feature type="transmembrane region" description="Helical" evidence="5">
    <location>
        <begin position="210"/>
        <end position="229"/>
    </location>
</feature>
<keyword evidence="3 5" id="KW-1133">Transmembrane helix</keyword>
<dbReference type="Pfam" id="PF00892">
    <property type="entry name" value="EamA"/>
    <property type="match status" value="2"/>
</dbReference>
<feature type="domain" description="EamA" evidence="6">
    <location>
        <begin position="149"/>
        <end position="282"/>
    </location>
</feature>
<evidence type="ECO:0000256" key="3">
    <source>
        <dbReference type="ARBA" id="ARBA00022989"/>
    </source>
</evidence>
<keyword evidence="4 5" id="KW-0472">Membrane</keyword>
<evidence type="ECO:0000313" key="7">
    <source>
        <dbReference type="EMBL" id="SDI50675.1"/>
    </source>
</evidence>
<feature type="transmembrane region" description="Helical" evidence="5">
    <location>
        <begin position="241"/>
        <end position="259"/>
    </location>
</feature>
<dbReference type="GO" id="GO:0016020">
    <property type="term" value="C:membrane"/>
    <property type="evidence" value="ECO:0007669"/>
    <property type="project" value="UniProtKB-SubCell"/>
</dbReference>
<dbReference type="PANTHER" id="PTHR32322">
    <property type="entry name" value="INNER MEMBRANE TRANSPORTER"/>
    <property type="match status" value="1"/>
</dbReference>
<dbReference type="InterPro" id="IPR037185">
    <property type="entry name" value="EmrE-like"/>
</dbReference>
<dbReference type="RefSeq" id="WP_090266383.1">
    <property type="nucleotide sequence ID" value="NZ_FNDS01000010.1"/>
</dbReference>
<keyword evidence="2 5" id="KW-0812">Transmembrane</keyword>
<dbReference type="OrthoDB" id="7331126at2"/>
<gene>
    <name evidence="7" type="ORF">SAMN05216272_110153</name>
</gene>
<feature type="transmembrane region" description="Helical" evidence="5">
    <location>
        <begin position="265"/>
        <end position="285"/>
    </location>
</feature>
<dbReference type="InterPro" id="IPR050638">
    <property type="entry name" value="AA-Vitamin_Transporters"/>
</dbReference>
<sequence length="293" mass="30697">MKPRDIAEYLFLALSWGLSFLVLLKVVAGFGWVGAVTFRALVASATLLLAARLCGRRLSFQGLWRPLCVVGATTVAGQLIGLCYATPRIGTAMAAIFVTAIPLFSMLIGRFWGLERISLSGLAGLLLGFSGMLLLVGFPAVPVTDEFLLGCAASVFGAVCAAFGSNYASLRLRTAGSWEVTSGAFLVGGLLTLPLLFWVPPPAPPSALDYLYLVLSGSVMSALNYVIYFGLVTRIGATRTISVEFVVTVVAVLAGAGLLHERLSLVQIGGAAIILCGCALVLNLLPLRAKAQA</sequence>
<feature type="transmembrane region" description="Helical" evidence="5">
    <location>
        <begin position="63"/>
        <end position="87"/>
    </location>
</feature>
<dbReference type="STRING" id="428992.SAMN05216272_110153"/>
<feature type="transmembrane region" description="Helical" evidence="5">
    <location>
        <begin position="119"/>
        <end position="141"/>
    </location>
</feature>
<dbReference type="EMBL" id="FNDS01000010">
    <property type="protein sequence ID" value="SDI50675.1"/>
    <property type="molecule type" value="Genomic_DNA"/>
</dbReference>
<proteinExistence type="predicted"/>
<name>A0A1G8L4W7_9PSED</name>
<dbReference type="AlphaFoldDB" id="A0A1G8L4W7"/>
<accession>A0A1G8L4W7</accession>
<keyword evidence="8" id="KW-1185">Reference proteome</keyword>
<dbReference type="PANTHER" id="PTHR32322:SF9">
    <property type="entry name" value="AMINO-ACID METABOLITE EFFLUX PUMP-RELATED"/>
    <property type="match status" value="1"/>
</dbReference>
<comment type="subcellular location">
    <subcellularLocation>
        <location evidence="1">Membrane</location>
        <topology evidence="1">Multi-pass membrane protein</topology>
    </subcellularLocation>
</comment>
<evidence type="ECO:0000259" key="6">
    <source>
        <dbReference type="Pfam" id="PF00892"/>
    </source>
</evidence>
<evidence type="ECO:0000256" key="4">
    <source>
        <dbReference type="ARBA" id="ARBA00023136"/>
    </source>
</evidence>
<protein>
    <submittedName>
        <fullName evidence="7">EamA-like transporter family protein</fullName>
    </submittedName>
</protein>
<reference evidence="8" key="1">
    <citation type="submission" date="2016-10" db="EMBL/GenBank/DDBJ databases">
        <authorList>
            <person name="Varghese N."/>
            <person name="Submissions S."/>
        </authorList>
    </citation>
    <scope>NUCLEOTIDE SEQUENCE [LARGE SCALE GENOMIC DNA]</scope>
    <source>
        <strain evidence="8">CCM 7469</strain>
    </source>
</reference>
<feature type="domain" description="EamA" evidence="6">
    <location>
        <begin position="10"/>
        <end position="136"/>
    </location>
</feature>
<feature type="transmembrane region" description="Helical" evidence="5">
    <location>
        <begin position="180"/>
        <end position="198"/>
    </location>
</feature>
<evidence type="ECO:0000256" key="1">
    <source>
        <dbReference type="ARBA" id="ARBA00004141"/>
    </source>
</evidence>
<evidence type="ECO:0000256" key="2">
    <source>
        <dbReference type="ARBA" id="ARBA00022692"/>
    </source>
</evidence>
<organism evidence="7 8">
    <name type="scientific">Pseudomonas panipatensis</name>
    <dbReference type="NCBI Taxonomy" id="428992"/>
    <lineage>
        <taxon>Bacteria</taxon>
        <taxon>Pseudomonadati</taxon>
        <taxon>Pseudomonadota</taxon>
        <taxon>Gammaproteobacteria</taxon>
        <taxon>Pseudomonadales</taxon>
        <taxon>Pseudomonadaceae</taxon>
        <taxon>Pseudomonas</taxon>
    </lineage>
</organism>
<feature type="transmembrane region" description="Helical" evidence="5">
    <location>
        <begin position="7"/>
        <end position="24"/>
    </location>
</feature>
<evidence type="ECO:0000256" key="5">
    <source>
        <dbReference type="SAM" id="Phobius"/>
    </source>
</evidence>
<feature type="transmembrane region" description="Helical" evidence="5">
    <location>
        <begin position="30"/>
        <end position="51"/>
    </location>
</feature>